<reference evidence="1" key="1">
    <citation type="journal article" date="2015" name="Nature">
        <title>Complex archaea that bridge the gap between prokaryotes and eukaryotes.</title>
        <authorList>
            <person name="Spang A."/>
            <person name="Saw J.H."/>
            <person name="Jorgensen S.L."/>
            <person name="Zaremba-Niedzwiedzka K."/>
            <person name="Martijn J."/>
            <person name="Lind A.E."/>
            <person name="van Eijk R."/>
            <person name="Schleper C."/>
            <person name="Guy L."/>
            <person name="Ettema T.J."/>
        </authorList>
    </citation>
    <scope>NUCLEOTIDE SEQUENCE</scope>
</reference>
<protein>
    <submittedName>
        <fullName evidence="1">Uncharacterized protein</fullName>
    </submittedName>
</protein>
<comment type="caution">
    <text evidence="1">The sequence shown here is derived from an EMBL/GenBank/DDBJ whole genome shotgun (WGS) entry which is preliminary data.</text>
</comment>
<sequence length="77" mass="8983">MQSHLKHEIKTQINDSQQNVRNLKINSGVIFIDESKNSRGNNINSTYAKGEGKTYWFHKYLQDLQKRGISQKIGKNY</sequence>
<dbReference type="EMBL" id="LAZR01003068">
    <property type="protein sequence ID" value="KKN22371.1"/>
    <property type="molecule type" value="Genomic_DNA"/>
</dbReference>
<gene>
    <name evidence="1" type="ORF">LCGC14_0915880</name>
</gene>
<dbReference type="AlphaFoldDB" id="A0A0F9RB20"/>
<organism evidence="1">
    <name type="scientific">marine sediment metagenome</name>
    <dbReference type="NCBI Taxonomy" id="412755"/>
    <lineage>
        <taxon>unclassified sequences</taxon>
        <taxon>metagenomes</taxon>
        <taxon>ecological metagenomes</taxon>
    </lineage>
</organism>
<accession>A0A0F9RB20</accession>
<name>A0A0F9RB20_9ZZZZ</name>
<proteinExistence type="predicted"/>
<evidence type="ECO:0000313" key="1">
    <source>
        <dbReference type="EMBL" id="KKN22371.1"/>
    </source>
</evidence>